<evidence type="ECO:0000313" key="1">
    <source>
        <dbReference type="EMBL" id="KAF2587909.1"/>
    </source>
</evidence>
<dbReference type="AlphaFoldDB" id="A0A8S9K1B3"/>
<gene>
    <name evidence="1" type="ORF">F2Q70_00040799</name>
</gene>
<proteinExistence type="predicted"/>
<dbReference type="EMBL" id="QGKY02000190">
    <property type="protein sequence ID" value="KAF2587909.1"/>
    <property type="molecule type" value="Genomic_DNA"/>
</dbReference>
<reference evidence="1" key="1">
    <citation type="submission" date="2019-12" db="EMBL/GenBank/DDBJ databases">
        <title>Genome sequencing and annotation of Brassica cretica.</title>
        <authorList>
            <person name="Studholme D.J."/>
            <person name="Sarris P.F."/>
        </authorList>
    </citation>
    <scope>NUCLEOTIDE SEQUENCE</scope>
    <source>
        <strain evidence="1">PFS-102/07</strain>
        <tissue evidence="1">Leaf</tissue>
    </source>
</reference>
<comment type="caution">
    <text evidence="1">The sequence shown here is derived from an EMBL/GenBank/DDBJ whole genome shotgun (WGS) entry which is preliminary data.</text>
</comment>
<name>A0A8S9K1B3_BRACR</name>
<protein>
    <submittedName>
        <fullName evidence="1">Uncharacterized protein</fullName>
    </submittedName>
</protein>
<accession>A0A8S9K1B3</accession>
<sequence>MKIAVGNGETTYFWTSNWSLFGNIRNYLQGEGPRHFGIPPMTTLAELWEDDNWNLPPTRSERQVNIQTFLTTISLSHSRDEYSWEPNAAFIVPPSVRLRRSKKTLTKLSG</sequence>
<organism evidence="1">
    <name type="scientific">Brassica cretica</name>
    <name type="common">Mustard</name>
    <dbReference type="NCBI Taxonomy" id="69181"/>
    <lineage>
        <taxon>Eukaryota</taxon>
        <taxon>Viridiplantae</taxon>
        <taxon>Streptophyta</taxon>
        <taxon>Embryophyta</taxon>
        <taxon>Tracheophyta</taxon>
        <taxon>Spermatophyta</taxon>
        <taxon>Magnoliopsida</taxon>
        <taxon>eudicotyledons</taxon>
        <taxon>Gunneridae</taxon>
        <taxon>Pentapetalae</taxon>
        <taxon>rosids</taxon>
        <taxon>malvids</taxon>
        <taxon>Brassicales</taxon>
        <taxon>Brassicaceae</taxon>
        <taxon>Brassiceae</taxon>
        <taxon>Brassica</taxon>
    </lineage>
</organism>